<dbReference type="Proteomes" id="UP000064844">
    <property type="component" value="Chromosome"/>
</dbReference>
<sequence length="149" mass="15987">MEAALCGCEGVKNTGQELCLYQRRFQQITGRMFGDMERACSTNDVNGNFMREMIPHHRGAVQMSENALRFPICPELRPIPEGDHRLSAGGDTEDGAAALSAVSAPGITKVQAAYLRFCCGERRRGGIPSGKKALEPTALGPSAYQKAGG</sequence>
<proteinExistence type="predicted"/>
<dbReference type="Gene3D" id="1.20.1260.10">
    <property type="match status" value="1"/>
</dbReference>
<reference evidence="2 3" key="1">
    <citation type="journal article" date="2015" name="Nat. Commun.">
        <title>Production of butyrate from lysine and the Amadori product fructoselysine by a human gut commensal.</title>
        <authorList>
            <person name="Bui T.P."/>
            <person name="Ritari J."/>
            <person name="Boeren S."/>
            <person name="de Waard P."/>
            <person name="Plugge C.M."/>
            <person name="de Vos W.M."/>
        </authorList>
    </citation>
    <scope>NUCLEOTIDE SEQUENCE [LARGE SCALE GENOMIC DNA]</scope>
    <source>
        <strain evidence="2 3">AF211</strain>
    </source>
</reference>
<dbReference type="STRING" id="1297617.IB211_00314"/>
<dbReference type="PATRIC" id="fig|1297617.4.peg.319"/>
<organism evidence="2 3">
    <name type="scientific">Intestinimonas butyriciproducens</name>
    <dbReference type="NCBI Taxonomy" id="1297617"/>
    <lineage>
        <taxon>Bacteria</taxon>
        <taxon>Bacillati</taxon>
        <taxon>Bacillota</taxon>
        <taxon>Clostridia</taxon>
        <taxon>Eubacteriales</taxon>
        <taxon>Intestinimonas</taxon>
    </lineage>
</organism>
<keyword evidence="3" id="KW-1185">Reference proteome</keyword>
<name>A0A0S2W018_9FIRM</name>
<dbReference type="KEGG" id="ibu:IB211_00314"/>
<dbReference type="InterPro" id="IPR012347">
    <property type="entry name" value="Ferritin-like"/>
</dbReference>
<feature type="region of interest" description="Disordered" evidence="1">
    <location>
        <begin position="126"/>
        <end position="149"/>
    </location>
</feature>
<reference evidence="3" key="2">
    <citation type="submission" date="2015-04" db="EMBL/GenBank/DDBJ databases">
        <title>A butyrogenic pathway from the amino acid lysine in a human gut commensal.</title>
        <authorList>
            <person name="de Vos W.M."/>
            <person name="Bui N.T.P."/>
            <person name="Plugge C.M."/>
            <person name="Ritari J."/>
        </authorList>
    </citation>
    <scope>NUCLEOTIDE SEQUENCE [LARGE SCALE GENOMIC DNA]</scope>
    <source>
        <strain evidence="3">AF211</strain>
    </source>
</reference>
<protein>
    <submittedName>
        <fullName evidence="2">Uncharacterized protein</fullName>
    </submittedName>
</protein>
<accession>A0A0S2W018</accession>
<gene>
    <name evidence="2" type="ORF">IB211_00314</name>
</gene>
<dbReference type="EMBL" id="CP011307">
    <property type="protein sequence ID" value="ALP92710.1"/>
    <property type="molecule type" value="Genomic_DNA"/>
</dbReference>
<evidence type="ECO:0000256" key="1">
    <source>
        <dbReference type="SAM" id="MobiDB-lite"/>
    </source>
</evidence>
<dbReference type="AlphaFoldDB" id="A0A0S2W018"/>
<evidence type="ECO:0000313" key="2">
    <source>
        <dbReference type="EMBL" id="ALP92710.1"/>
    </source>
</evidence>
<evidence type="ECO:0000313" key="3">
    <source>
        <dbReference type="Proteomes" id="UP000064844"/>
    </source>
</evidence>